<organism evidence="1 2">
    <name type="scientific">Pistacia integerrima</name>
    <dbReference type="NCBI Taxonomy" id="434235"/>
    <lineage>
        <taxon>Eukaryota</taxon>
        <taxon>Viridiplantae</taxon>
        <taxon>Streptophyta</taxon>
        <taxon>Embryophyta</taxon>
        <taxon>Tracheophyta</taxon>
        <taxon>Spermatophyta</taxon>
        <taxon>Magnoliopsida</taxon>
        <taxon>eudicotyledons</taxon>
        <taxon>Gunneridae</taxon>
        <taxon>Pentapetalae</taxon>
        <taxon>rosids</taxon>
        <taxon>malvids</taxon>
        <taxon>Sapindales</taxon>
        <taxon>Anacardiaceae</taxon>
        <taxon>Pistacia</taxon>
    </lineage>
</organism>
<sequence>MPVWKFEEVEGDFVRLKSNNDSDFDEANAEESSSPPEAADFATSSPLFCPSPDVDTKADNFIARFRAGLHLEKMNSIKERGKSNLGPSQS</sequence>
<evidence type="ECO:0000313" key="2">
    <source>
        <dbReference type="Proteomes" id="UP001163603"/>
    </source>
</evidence>
<gene>
    <name evidence="1" type="ORF">Pint_28999</name>
</gene>
<evidence type="ECO:0000313" key="1">
    <source>
        <dbReference type="EMBL" id="KAJ0007698.1"/>
    </source>
</evidence>
<keyword evidence="2" id="KW-1185">Reference proteome</keyword>
<protein>
    <submittedName>
        <fullName evidence="1">Uncharacterized protein</fullName>
    </submittedName>
</protein>
<dbReference type="EMBL" id="CM047750">
    <property type="protein sequence ID" value="KAJ0007698.1"/>
    <property type="molecule type" value="Genomic_DNA"/>
</dbReference>
<accession>A0ACC0WZQ9</accession>
<dbReference type="Proteomes" id="UP001163603">
    <property type="component" value="Chromosome 15"/>
</dbReference>
<comment type="caution">
    <text evidence="1">The sequence shown here is derived from an EMBL/GenBank/DDBJ whole genome shotgun (WGS) entry which is preliminary data.</text>
</comment>
<name>A0ACC0WZQ9_9ROSI</name>
<reference evidence="2" key="1">
    <citation type="journal article" date="2023" name="G3 (Bethesda)">
        <title>Genome assembly and association tests identify interacting loci associated with vigor, precocity, and sex in interspecific pistachio rootstocks.</title>
        <authorList>
            <person name="Palmer W."/>
            <person name="Jacygrad E."/>
            <person name="Sagayaradj S."/>
            <person name="Cavanaugh K."/>
            <person name="Han R."/>
            <person name="Bertier L."/>
            <person name="Beede B."/>
            <person name="Kafkas S."/>
            <person name="Golino D."/>
            <person name="Preece J."/>
            <person name="Michelmore R."/>
        </authorList>
    </citation>
    <scope>NUCLEOTIDE SEQUENCE [LARGE SCALE GENOMIC DNA]</scope>
</reference>
<proteinExistence type="predicted"/>